<reference evidence="8 9" key="1">
    <citation type="submission" date="2016-03" db="EMBL/GenBank/DDBJ databases">
        <authorList>
            <person name="Ploux O."/>
        </authorList>
    </citation>
    <scope>NUCLEOTIDE SEQUENCE [LARGE SCALE GENOMIC DNA]</scope>
    <source>
        <strain evidence="8 9">UAMH 11012</strain>
    </source>
</reference>
<gene>
    <name evidence="8" type="ORF">PAC_03291</name>
</gene>
<feature type="domain" description="Helicase C-terminal" evidence="7">
    <location>
        <begin position="1261"/>
        <end position="1409"/>
    </location>
</feature>
<evidence type="ECO:0000259" key="6">
    <source>
        <dbReference type="PROSITE" id="PS51192"/>
    </source>
</evidence>
<feature type="compositionally biased region" description="Basic and acidic residues" evidence="5">
    <location>
        <begin position="559"/>
        <end position="576"/>
    </location>
</feature>
<dbReference type="InterPro" id="IPR027417">
    <property type="entry name" value="P-loop_NTPase"/>
</dbReference>
<keyword evidence="3 8" id="KW-0347">Helicase</keyword>
<feature type="compositionally biased region" description="Low complexity" evidence="5">
    <location>
        <begin position="581"/>
        <end position="595"/>
    </location>
</feature>
<dbReference type="Gene3D" id="3.40.50.300">
    <property type="entry name" value="P-loop containing nucleotide triphosphate hydrolases"/>
    <property type="match status" value="2"/>
</dbReference>
<feature type="compositionally biased region" description="Basic residues" evidence="5">
    <location>
        <begin position="1208"/>
        <end position="1218"/>
    </location>
</feature>
<dbReference type="Proteomes" id="UP000184330">
    <property type="component" value="Unassembled WGS sequence"/>
</dbReference>
<evidence type="ECO:0000256" key="5">
    <source>
        <dbReference type="SAM" id="MobiDB-lite"/>
    </source>
</evidence>
<feature type="region of interest" description="Disordered" evidence="5">
    <location>
        <begin position="1112"/>
        <end position="1134"/>
    </location>
</feature>
<dbReference type="InterPro" id="IPR059032">
    <property type="entry name" value="WHD_DDX60"/>
</dbReference>
<keyword evidence="4" id="KW-0067">ATP-binding</keyword>
<keyword evidence="9" id="KW-1185">Reference proteome</keyword>
<dbReference type="PANTHER" id="PTHR44533:SF4">
    <property type="entry name" value="DEAD_H RNA HELICASE, PUTATIVE-RELATED"/>
    <property type="match status" value="1"/>
</dbReference>
<dbReference type="PROSITE" id="PS51192">
    <property type="entry name" value="HELICASE_ATP_BIND_1"/>
    <property type="match status" value="1"/>
</dbReference>
<dbReference type="EMBL" id="FJOG01000003">
    <property type="protein sequence ID" value="CZR53413.1"/>
    <property type="molecule type" value="Genomic_DNA"/>
</dbReference>
<keyword evidence="1" id="KW-0547">Nucleotide-binding</keyword>
<evidence type="ECO:0000256" key="3">
    <source>
        <dbReference type="ARBA" id="ARBA00022806"/>
    </source>
</evidence>
<dbReference type="SMART" id="SM00490">
    <property type="entry name" value="HELICc"/>
    <property type="match status" value="1"/>
</dbReference>
<feature type="region of interest" description="Disordered" evidence="5">
    <location>
        <begin position="1590"/>
        <end position="1609"/>
    </location>
</feature>
<dbReference type="PANTHER" id="PTHR44533">
    <property type="entry name" value="DEAD/H RNA HELICASE, PUTATIVE-RELATED"/>
    <property type="match status" value="1"/>
</dbReference>
<name>A0A1L7WKZ4_9HELO</name>
<dbReference type="GO" id="GO:0005524">
    <property type="term" value="F:ATP binding"/>
    <property type="evidence" value="ECO:0007669"/>
    <property type="project" value="UniProtKB-KW"/>
</dbReference>
<dbReference type="GO" id="GO:0005737">
    <property type="term" value="C:cytoplasm"/>
    <property type="evidence" value="ECO:0007669"/>
    <property type="project" value="TreeGrafter"/>
</dbReference>
<dbReference type="OrthoDB" id="2320933at2759"/>
<dbReference type="Pfam" id="PF23002">
    <property type="entry name" value="PIN-like_DDX60"/>
    <property type="match status" value="1"/>
</dbReference>
<feature type="region of interest" description="Disordered" evidence="5">
    <location>
        <begin position="1203"/>
        <end position="1241"/>
    </location>
</feature>
<proteinExistence type="predicted"/>
<evidence type="ECO:0000259" key="7">
    <source>
        <dbReference type="PROSITE" id="PS51194"/>
    </source>
</evidence>
<dbReference type="GO" id="GO:0016787">
    <property type="term" value="F:hydrolase activity"/>
    <property type="evidence" value="ECO:0007669"/>
    <property type="project" value="UniProtKB-KW"/>
</dbReference>
<dbReference type="SMART" id="SM00487">
    <property type="entry name" value="DEXDc"/>
    <property type="match status" value="1"/>
</dbReference>
<dbReference type="Pfam" id="PF00271">
    <property type="entry name" value="Helicase_C"/>
    <property type="match status" value="1"/>
</dbReference>
<dbReference type="Pfam" id="PF00270">
    <property type="entry name" value="DEAD"/>
    <property type="match status" value="1"/>
</dbReference>
<organism evidence="8 9">
    <name type="scientific">Phialocephala subalpina</name>
    <dbReference type="NCBI Taxonomy" id="576137"/>
    <lineage>
        <taxon>Eukaryota</taxon>
        <taxon>Fungi</taxon>
        <taxon>Dikarya</taxon>
        <taxon>Ascomycota</taxon>
        <taxon>Pezizomycotina</taxon>
        <taxon>Leotiomycetes</taxon>
        <taxon>Helotiales</taxon>
        <taxon>Mollisiaceae</taxon>
        <taxon>Phialocephala</taxon>
        <taxon>Phialocephala fortinii species complex</taxon>
    </lineage>
</organism>
<evidence type="ECO:0000256" key="2">
    <source>
        <dbReference type="ARBA" id="ARBA00022801"/>
    </source>
</evidence>
<dbReference type="CDD" id="cd18025">
    <property type="entry name" value="DEXHc_DDX60"/>
    <property type="match status" value="1"/>
</dbReference>
<dbReference type="InterPro" id="IPR055124">
    <property type="entry name" value="PIN-like_DDX60"/>
</dbReference>
<dbReference type="InterPro" id="IPR011545">
    <property type="entry name" value="DEAD/DEAH_box_helicase_dom"/>
</dbReference>
<dbReference type="GO" id="GO:0004386">
    <property type="term" value="F:helicase activity"/>
    <property type="evidence" value="ECO:0007669"/>
    <property type="project" value="UniProtKB-KW"/>
</dbReference>
<evidence type="ECO:0000256" key="4">
    <source>
        <dbReference type="ARBA" id="ARBA00022840"/>
    </source>
</evidence>
<dbReference type="STRING" id="576137.A0A1L7WKZ4"/>
<dbReference type="FunFam" id="3.40.50.300:FF:001039">
    <property type="entry name" value="ATP-dependent RNA helicase DDX60"/>
    <property type="match status" value="1"/>
</dbReference>
<accession>A0A1L7WKZ4</accession>
<evidence type="ECO:0000313" key="8">
    <source>
        <dbReference type="EMBL" id="CZR53413.1"/>
    </source>
</evidence>
<dbReference type="Pfam" id="PF26076">
    <property type="entry name" value="WHD_DDX60"/>
    <property type="match status" value="1"/>
</dbReference>
<protein>
    <submittedName>
        <fullName evidence="8">Related to SKI2-antiviral protein and putative helicase</fullName>
    </submittedName>
</protein>
<feature type="compositionally biased region" description="Basic and acidic residues" evidence="5">
    <location>
        <begin position="1219"/>
        <end position="1238"/>
    </location>
</feature>
<feature type="domain" description="Helicase ATP-binding" evidence="6">
    <location>
        <begin position="795"/>
        <end position="965"/>
    </location>
</feature>
<evidence type="ECO:0000256" key="1">
    <source>
        <dbReference type="ARBA" id="ARBA00022741"/>
    </source>
</evidence>
<keyword evidence="2" id="KW-0378">Hydrolase</keyword>
<dbReference type="InterPro" id="IPR014001">
    <property type="entry name" value="Helicase_ATP-bd"/>
</dbReference>
<feature type="region of interest" description="Disordered" evidence="5">
    <location>
        <begin position="559"/>
        <end position="601"/>
    </location>
</feature>
<dbReference type="InterPro" id="IPR001650">
    <property type="entry name" value="Helicase_C-like"/>
</dbReference>
<dbReference type="InterPro" id="IPR052431">
    <property type="entry name" value="SKI2_subfamily_helicases"/>
</dbReference>
<dbReference type="SUPFAM" id="SSF52540">
    <property type="entry name" value="P-loop containing nucleoside triphosphate hydrolases"/>
    <property type="match status" value="1"/>
</dbReference>
<dbReference type="PROSITE" id="PS51194">
    <property type="entry name" value="HELICASE_CTER"/>
    <property type="match status" value="1"/>
</dbReference>
<sequence length="1854" mass="207817">MAGSESQEEIVRATASILAWYDSTRPMYIDLVGDYAGKELFLVEGDSLLRECFDDERIDFDGGFQLLHAVYVVERFLENLIKRHCQFHVVFFDENAQLCVPIEKSKAQRARYLLARAVIKRHLILRLSTSHPNVLVKNFTSLTSPEFQEYLHESPVHFVMVHDGSGKESKFEIAETDDTTTMRKMSHDERLSKKLFRGIIWYFNTHKLNVALINRIDFRDSKVFTMIVESFRPSSKEKLVMSAKFIESIKATHEQFEAAHGTENSPLKSSLEVKDVKDLSEALGEDELSENYCLSVYVVAKLLNQEACDVFFASAFILHSISLEHMALSQRRLPLIKFDEGFEEQIEDFVAEISIVLRSAIESSRWPSLMEHEDVDVGAVDIVDGRLLRAVMQAMCEGSLKGVIPPAAQPDWELLSGLVSQLTEDELSIEKSEDVISSQSMATESDLEDKTEKLFVLPFSNPVLDKHLECIHVETEKSLPKRLGAMKLYRETTHWHNHRKPLDVKTGPPVKVSKWRNPLRTNQFYMKEMTTYAASLTGAKGKALEPETVTVGPKQLIKIVEDTPEKNSARSKKEEAPPQSKAGAAKKGTKKGAAGLSKKDQMIAENKERKGGAESDKAFNAWSTVMKDLDAVYDEQDRYLRTIQYLNNLDSAKTTYLEADIYTYVLQSLLNWWAAYCKADKKSQGYHVVALVWTTIRSICTSKAPVSKDTVQHMTKICTFLGISDAMTAYNPSTSDRKLSFNFKYPPPTQDLKITMSQTDFQLDYCGPYMDRMLDAKPDPRVGSFVPDGWQRDVLDQLDANKSVFVVAPTSAGKTFISFYAMEQVLRADNDGVLVYVAPTKALVNQIAAEIQGRFSKKFPVPGKGVWAIHTRDYRVNNPTGCQILVTVPHILQIMLLSPSNAKSWAPKVRRIIFDEIHCIGNAEDGVVWEQLLLLSPCPIIALSATVGNPEQFSDWLTITQKSSGSELKMIQHGTRYSDLRKYMYEPPQTFHFAGLGKSHGVGLGLDGLLGFSAFHPVASLGDKSRGMPDDLALEPRDCLSLWNAMIKSQTDKYPVPASLDPAKALPKCIRKADIFAWEKAIKKVLLQWMADKSSPFDAVVRELSLLKPTGEIEPVRPPSSTTSSITDGDRDAVDKHRLESTTLPLLYQLHKRRALPAILFNYDRNACEEISFAVLKQLVEAEKRWKEGPAWKKLMEGYEKYQAQKDKKSRKPAKPAKKTKDDGDEGGSKLDRMRDESSEGASVYDLFDPEEPQAEFSFANPKQLQKAELNEYVSALRWKNVREELIELLRRGIGVHHAGMNRKYRQCVEMLFRKGFLRVVIATGTLSLGINMPCATVVFSGDSVFLTALNFRQAAGRSGRRGFDLLGNVVFQGISNERAARLLSSRLPELTGHFPITTTLVLRLFTLLNDSNNSKYAAQSVNSLLSQPRLYMGGQSFKEQVLHHLRFSIEYLRRNDLLGPGGEPVNFTSCVSHLYYTENSSFAFHALLKGGYFHTLCADIDTKTTIVLYQMMLVLSHLFGRRLCREVDDPDQAEKIRRSSSMVYLPPMPQEAADILRAHNKDTLDVFTTYVKTFAEQHVKKEERYLPLTHTPVGRPSSTANGKAVNGHVKVNGNADTKKVADSIDFLPSLPKPHARSAFVALSGFGDEFSTIEDLCSSTPEGVFLEAAVVPHLELHPDETRTPLNAYLLDFFMHGSVVPLDIANGIRKSDVWFLLNDFSMVLATIVTSLALHLGLDSGADPEMLDVMGSGDAAENDEDEKAAATAIPDAPAAGVGSKLGEVEKPAFVRKSKKVAEDWDAGEDAAVAEEDFIKNQAGKVTEGTDDEEYEKLMNVYKAFRKLKSEFDEKFRAIWA</sequence>
<evidence type="ECO:0000313" key="9">
    <source>
        <dbReference type="Proteomes" id="UP000184330"/>
    </source>
</evidence>
<dbReference type="GO" id="GO:0003676">
    <property type="term" value="F:nucleic acid binding"/>
    <property type="evidence" value="ECO:0007669"/>
    <property type="project" value="InterPro"/>
</dbReference>